<protein>
    <submittedName>
        <fullName evidence="5">Hydroxymethylglutaryl-CoA lyase</fullName>
    </submittedName>
</protein>
<comment type="similarity">
    <text evidence="1">Belongs to the HMG-CoA lyase family.</text>
</comment>
<reference evidence="6" key="1">
    <citation type="submission" date="2016-10" db="EMBL/GenBank/DDBJ databases">
        <authorList>
            <person name="Varghese N."/>
            <person name="Submissions S."/>
        </authorList>
    </citation>
    <scope>NUCLEOTIDE SEQUENCE [LARGE SCALE GENOMIC DNA]</scope>
    <source>
        <strain evidence="6">DSM 17038</strain>
    </source>
</reference>
<dbReference type="SUPFAM" id="SSF51569">
    <property type="entry name" value="Aldolase"/>
    <property type="match status" value="1"/>
</dbReference>
<sequence>MRWPDKVLVREVGPRDGLQYEKAILATDRKIALINGLIGAGVVAIEATSFVHPRAVPQLGDAEKLLEGLAEYGSEVVISALVGNARGMERALAMTHTQLSEVVVVVSASEAHNRANLNRSIDESLAELYEISNMAIGKINVRGAVATALGCPYQGNISFHQVNRVIDGMLAAGIGEITLADTAGMGNPRQVYELVTQLKGIYPGVTWSLHLHDTCGLGMANIVMGILAGISVLESSVGGLGGCPFIPGAAGNVATGETIKLLRKMGIDTGIDLERINQCTRKLSGWLGR</sequence>
<dbReference type="GO" id="GO:0046951">
    <property type="term" value="P:ketone body biosynthetic process"/>
    <property type="evidence" value="ECO:0007669"/>
    <property type="project" value="TreeGrafter"/>
</dbReference>
<name>A0A1I2TS77_9FIRM</name>
<dbReference type="OrthoDB" id="9784013at2"/>
<evidence type="ECO:0000313" key="6">
    <source>
        <dbReference type="Proteomes" id="UP000199337"/>
    </source>
</evidence>
<keyword evidence="6" id="KW-1185">Reference proteome</keyword>
<dbReference type="STRING" id="341036.SAMN05660649_02301"/>
<accession>A0A1I2TS77</accession>
<dbReference type="AlphaFoldDB" id="A0A1I2TS77"/>
<dbReference type="InterPro" id="IPR043594">
    <property type="entry name" value="HMGL"/>
</dbReference>
<dbReference type="GO" id="GO:0046872">
    <property type="term" value="F:metal ion binding"/>
    <property type="evidence" value="ECO:0007669"/>
    <property type="project" value="UniProtKB-KW"/>
</dbReference>
<evidence type="ECO:0000259" key="4">
    <source>
        <dbReference type="PROSITE" id="PS50991"/>
    </source>
</evidence>
<dbReference type="RefSeq" id="WP_092471506.1">
    <property type="nucleotide sequence ID" value="NZ_FOOX01000007.1"/>
</dbReference>
<proteinExistence type="inferred from homology"/>
<dbReference type="GO" id="GO:0006552">
    <property type="term" value="P:L-leucine catabolic process"/>
    <property type="evidence" value="ECO:0007669"/>
    <property type="project" value="TreeGrafter"/>
</dbReference>
<organism evidence="5 6">
    <name type="scientific">Desulfotruncus arcticus DSM 17038</name>
    <dbReference type="NCBI Taxonomy" id="1121424"/>
    <lineage>
        <taxon>Bacteria</taxon>
        <taxon>Bacillati</taxon>
        <taxon>Bacillota</taxon>
        <taxon>Clostridia</taxon>
        <taxon>Eubacteriales</taxon>
        <taxon>Desulfallaceae</taxon>
        <taxon>Desulfotruncus</taxon>
    </lineage>
</organism>
<evidence type="ECO:0000256" key="2">
    <source>
        <dbReference type="ARBA" id="ARBA00022723"/>
    </source>
</evidence>
<dbReference type="PANTHER" id="PTHR42738">
    <property type="entry name" value="HYDROXYMETHYLGLUTARYL-COA LYASE"/>
    <property type="match status" value="1"/>
</dbReference>
<keyword evidence="3 5" id="KW-0456">Lyase</keyword>
<dbReference type="InterPro" id="IPR013785">
    <property type="entry name" value="Aldolase_TIM"/>
</dbReference>
<dbReference type="EMBL" id="FOOX01000007">
    <property type="protein sequence ID" value="SFG65191.1"/>
    <property type="molecule type" value="Genomic_DNA"/>
</dbReference>
<dbReference type="PROSITE" id="PS50991">
    <property type="entry name" value="PYR_CT"/>
    <property type="match status" value="1"/>
</dbReference>
<dbReference type="InterPro" id="IPR000891">
    <property type="entry name" value="PYR_CT"/>
</dbReference>
<dbReference type="NCBIfam" id="NF004283">
    <property type="entry name" value="PRK05692.1"/>
    <property type="match status" value="1"/>
</dbReference>
<gene>
    <name evidence="5" type="ORF">SAMN05660649_02301</name>
</gene>
<dbReference type="Pfam" id="PF00682">
    <property type="entry name" value="HMGL-like"/>
    <property type="match status" value="1"/>
</dbReference>
<feature type="domain" description="Pyruvate carboxyltransferase" evidence="4">
    <location>
        <begin position="7"/>
        <end position="277"/>
    </location>
</feature>
<dbReference type="Gene3D" id="3.20.20.70">
    <property type="entry name" value="Aldolase class I"/>
    <property type="match status" value="1"/>
</dbReference>
<dbReference type="GO" id="GO:0004419">
    <property type="term" value="F:hydroxymethylglutaryl-CoA lyase activity"/>
    <property type="evidence" value="ECO:0007669"/>
    <property type="project" value="TreeGrafter"/>
</dbReference>
<evidence type="ECO:0000313" key="5">
    <source>
        <dbReference type="EMBL" id="SFG65191.1"/>
    </source>
</evidence>
<evidence type="ECO:0000256" key="3">
    <source>
        <dbReference type="ARBA" id="ARBA00023239"/>
    </source>
</evidence>
<dbReference type="Proteomes" id="UP000199337">
    <property type="component" value="Unassembled WGS sequence"/>
</dbReference>
<keyword evidence="2" id="KW-0479">Metal-binding</keyword>
<dbReference type="PANTHER" id="PTHR42738:SF7">
    <property type="entry name" value="HYDROXYMETHYLGLUTARYL-COA LYASE"/>
    <property type="match status" value="1"/>
</dbReference>
<dbReference type="CDD" id="cd07938">
    <property type="entry name" value="DRE_TIM_HMGL"/>
    <property type="match status" value="1"/>
</dbReference>
<evidence type="ECO:0000256" key="1">
    <source>
        <dbReference type="ARBA" id="ARBA00009405"/>
    </source>
</evidence>